<dbReference type="GO" id="GO:0008967">
    <property type="term" value="F:phosphoglycolate phosphatase activity"/>
    <property type="evidence" value="ECO:0007669"/>
    <property type="project" value="UniProtKB-EC"/>
</dbReference>
<dbReference type="EC" id="3.1.3.18" evidence="1"/>
<organism evidence="1">
    <name type="scientific">bioreactor metagenome</name>
    <dbReference type="NCBI Taxonomy" id="1076179"/>
    <lineage>
        <taxon>unclassified sequences</taxon>
        <taxon>metagenomes</taxon>
        <taxon>ecological metagenomes</taxon>
    </lineage>
</organism>
<protein>
    <submittedName>
        <fullName evidence="1">Phosphoglycolate phosphatase</fullName>
        <ecNumber evidence="1">3.1.3.18</ecNumber>
    </submittedName>
</protein>
<dbReference type="InterPro" id="IPR041492">
    <property type="entry name" value="HAD_2"/>
</dbReference>
<dbReference type="InterPro" id="IPR050155">
    <property type="entry name" value="HAD-like_hydrolase_sf"/>
</dbReference>
<dbReference type="SUPFAM" id="SSF56784">
    <property type="entry name" value="HAD-like"/>
    <property type="match status" value="1"/>
</dbReference>
<dbReference type="Gene3D" id="3.40.50.1000">
    <property type="entry name" value="HAD superfamily/HAD-like"/>
    <property type="match status" value="1"/>
</dbReference>
<dbReference type="Gene3D" id="1.10.150.240">
    <property type="entry name" value="Putative phosphatase, domain 2"/>
    <property type="match status" value="1"/>
</dbReference>
<dbReference type="InterPro" id="IPR023198">
    <property type="entry name" value="PGP-like_dom2"/>
</dbReference>
<dbReference type="InterPro" id="IPR023214">
    <property type="entry name" value="HAD_sf"/>
</dbReference>
<dbReference type="InterPro" id="IPR036412">
    <property type="entry name" value="HAD-like_sf"/>
</dbReference>
<reference evidence="1" key="1">
    <citation type="submission" date="2019-08" db="EMBL/GenBank/DDBJ databases">
        <authorList>
            <person name="Kucharzyk K."/>
            <person name="Murdoch R.W."/>
            <person name="Higgins S."/>
            <person name="Loffler F."/>
        </authorList>
    </citation>
    <scope>NUCLEOTIDE SEQUENCE</scope>
</reference>
<keyword evidence="1" id="KW-0378">Hydrolase</keyword>
<dbReference type="NCBIfam" id="TIGR01549">
    <property type="entry name" value="HAD-SF-IA-v1"/>
    <property type="match status" value="1"/>
</dbReference>
<dbReference type="Pfam" id="PF13419">
    <property type="entry name" value="HAD_2"/>
    <property type="match status" value="1"/>
</dbReference>
<dbReference type="InterPro" id="IPR006439">
    <property type="entry name" value="HAD-SF_hydro_IA"/>
</dbReference>
<evidence type="ECO:0000313" key="1">
    <source>
        <dbReference type="EMBL" id="MPL83156.1"/>
    </source>
</evidence>
<gene>
    <name evidence="1" type="primary">gph_12</name>
    <name evidence="1" type="ORF">SDC9_29106</name>
</gene>
<dbReference type="AlphaFoldDB" id="A0A644UVN4"/>
<comment type="caution">
    <text evidence="1">The sequence shown here is derived from an EMBL/GenBank/DDBJ whole genome shotgun (WGS) entry which is preliminary data.</text>
</comment>
<dbReference type="SFLD" id="SFLDS00003">
    <property type="entry name" value="Haloacid_Dehalogenase"/>
    <property type="match status" value="1"/>
</dbReference>
<dbReference type="GO" id="GO:0006281">
    <property type="term" value="P:DNA repair"/>
    <property type="evidence" value="ECO:0007669"/>
    <property type="project" value="TreeGrafter"/>
</dbReference>
<proteinExistence type="predicted"/>
<sequence length="233" mass="26514">MVDSQVEEEVLAEEELVADGKKTLIFDLDGTLLDSIEDIAVSMNKVLESLNLPIHKIEDYKYFVGSGVDVLVENALGNHSQEIKDEVIKRFKVEYDGKLHLKTLPYDGIYNLLNELKKLNCNLAVLSNKPHEFTVSYVNHFFKDYDFKEIHGQKADIPKKPHPIAAINIAKALNIPCEDIYFIGDTKVDMQTAKNAKMKAIGVLWGFRDEKELKEFGADFIVKYPLEILNIIK</sequence>
<accession>A0A644UVN4</accession>
<dbReference type="SFLD" id="SFLDG01129">
    <property type="entry name" value="C1.5:_HAD__Beta-PGM__Phosphata"/>
    <property type="match status" value="1"/>
</dbReference>
<name>A0A644UVN4_9ZZZZ</name>
<dbReference type="EMBL" id="VSSQ01000172">
    <property type="protein sequence ID" value="MPL83156.1"/>
    <property type="molecule type" value="Genomic_DNA"/>
</dbReference>
<dbReference type="GO" id="GO:0005829">
    <property type="term" value="C:cytosol"/>
    <property type="evidence" value="ECO:0007669"/>
    <property type="project" value="TreeGrafter"/>
</dbReference>
<dbReference type="PANTHER" id="PTHR43434:SF1">
    <property type="entry name" value="PHOSPHOGLYCOLATE PHOSPHATASE"/>
    <property type="match status" value="1"/>
</dbReference>
<dbReference type="PANTHER" id="PTHR43434">
    <property type="entry name" value="PHOSPHOGLYCOLATE PHOSPHATASE"/>
    <property type="match status" value="1"/>
</dbReference>